<keyword evidence="2" id="KW-1185">Reference proteome</keyword>
<gene>
    <name evidence="1" type="ordered locus">RB4407</name>
</gene>
<dbReference type="PATRIC" id="fig|243090.15.peg.2050"/>
<evidence type="ECO:0000313" key="1">
    <source>
        <dbReference type="EMBL" id="CAD73768.1"/>
    </source>
</evidence>
<accession>Q7USM8</accession>
<proteinExistence type="predicted"/>
<dbReference type="AlphaFoldDB" id="Q7USM8"/>
<sequence>MWGTQITPSSPQPIESETQQPVDFLSRNANDSSLEIVGRRPSADRSIYETCSINSPSSIQCSEGWLGVCKEA</sequence>
<reference evidence="1 2" key="1">
    <citation type="journal article" date="2003" name="Proc. Natl. Acad. Sci. U.S.A.">
        <title>Complete genome sequence of the marine planctomycete Pirellula sp. strain 1.</title>
        <authorList>
            <person name="Gloeckner F.O."/>
            <person name="Kube M."/>
            <person name="Bauer M."/>
            <person name="Teeling H."/>
            <person name="Lombardot T."/>
            <person name="Ludwig W."/>
            <person name="Gade D."/>
            <person name="Beck A."/>
            <person name="Borzym K."/>
            <person name="Heitmann K."/>
            <person name="Rabus R."/>
            <person name="Schlesner H."/>
            <person name="Amann R."/>
            <person name="Reinhardt R."/>
        </authorList>
    </citation>
    <scope>NUCLEOTIDE SEQUENCE [LARGE SCALE GENOMIC DNA]</scope>
    <source>
        <strain evidence="2">DSM 10527 / NCIMB 13988 / SH1</strain>
    </source>
</reference>
<name>Q7USM8_RHOBA</name>
<evidence type="ECO:0000313" key="2">
    <source>
        <dbReference type="Proteomes" id="UP000001025"/>
    </source>
</evidence>
<dbReference type="EnsemblBacteria" id="CAD73768">
    <property type="protein sequence ID" value="CAD73768"/>
    <property type="gene ID" value="RB4407"/>
</dbReference>
<organism evidence="1 2">
    <name type="scientific">Rhodopirellula baltica (strain DSM 10527 / NCIMB 13988 / SH1)</name>
    <dbReference type="NCBI Taxonomy" id="243090"/>
    <lineage>
        <taxon>Bacteria</taxon>
        <taxon>Pseudomonadati</taxon>
        <taxon>Planctomycetota</taxon>
        <taxon>Planctomycetia</taxon>
        <taxon>Pirellulales</taxon>
        <taxon>Pirellulaceae</taxon>
        <taxon>Rhodopirellula</taxon>
    </lineage>
</organism>
<dbReference type="HOGENOM" id="CLU_2719626_0_0_0"/>
<protein>
    <submittedName>
        <fullName evidence="1">Uncharacterized protein</fullName>
    </submittedName>
</protein>
<dbReference type="EMBL" id="BX294140">
    <property type="protein sequence ID" value="CAD73768.1"/>
    <property type="molecule type" value="Genomic_DNA"/>
</dbReference>
<dbReference type="KEGG" id="rba:RB4407"/>
<dbReference type="InParanoid" id="Q7USM8"/>
<dbReference type="Proteomes" id="UP000001025">
    <property type="component" value="Chromosome"/>
</dbReference>